<dbReference type="RefSeq" id="WP_270039597.1">
    <property type="nucleotide sequence ID" value="NZ_JAPDOD010000006.1"/>
</dbReference>
<feature type="transmembrane region" description="Helical" evidence="1">
    <location>
        <begin position="74"/>
        <end position="90"/>
    </location>
</feature>
<dbReference type="EMBL" id="JAPDOD010000006">
    <property type="protein sequence ID" value="MDA0160645.1"/>
    <property type="molecule type" value="Genomic_DNA"/>
</dbReference>
<sequence length="107" mass="11446">MRKQVQWWLVAVFVTAAVVWVSLTIATAAFAAGDGERVGENVGRLLGGWAKSLYVGIAALVALMFLLNRRFADLAVFLLAAALVGGFVLAPNEVAGTIRDIWRTITA</sequence>
<keyword evidence="1" id="KW-1133">Transmembrane helix</keyword>
<evidence type="ECO:0000256" key="1">
    <source>
        <dbReference type="SAM" id="Phobius"/>
    </source>
</evidence>
<evidence type="ECO:0000313" key="2">
    <source>
        <dbReference type="EMBL" id="MDA0160645.1"/>
    </source>
</evidence>
<comment type="caution">
    <text evidence="2">The sequence shown here is derived from an EMBL/GenBank/DDBJ whole genome shotgun (WGS) entry which is preliminary data.</text>
</comment>
<feature type="transmembrane region" description="Helical" evidence="1">
    <location>
        <begin position="7"/>
        <end position="29"/>
    </location>
</feature>
<gene>
    <name evidence="2" type="ORF">OM076_10245</name>
</gene>
<evidence type="ECO:0000313" key="3">
    <source>
        <dbReference type="Proteomes" id="UP001149140"/>
    </source>
</evidence>
<name>A0A9X3MQN3_9ACTN</name>
<keyword evidence="1" id="KW-0472">Membrane</keyword>
<organism evidence="2 3">
    <name type="scientific">Solirubrobacter ginsenosidimutans</name>
    <dbReference type="NCBI Taxonomy" id="490573"/>
    <lineage>
        <taxon>Bacteria</taxon>
        <taxon>Bacillati</taxon>
        <taxon>Actinomycetota</taxon>
        <taxon>Thermoleophilia</taxon>
        <taxon>Solirubrobacterales</taxon>
        <taxon>Solirubrobacteraceae</taxon>
        <taxon>Solirubrobacter</taxon>
    </lineage>
</organism>
<reference evidence="2" key="1">
    <citation type="submission" date="2022-10" db="EMBL/GenBank/DDBJ databases">
        <title>The WGS of Solirubrobacter ginsenosidimutans DSM 21036.</title>
        <authorList>
            <person name="Jiang Z."/>
        </authorList>
    </citation>
    <scope>NUCLEOTIDE SEQUENCE</scope>
    <source>
        <strain evidence="2">DSM 21036</strain>
    </source>
</reference>
<accession>A0A9X3MQN3</accession>
<protein>
    <submittedName>
        <fullName evidence="2">Uncharacterized protein</fullName>
    </submittedName>
</protein>
<keyword evidence="3" id="KW-1185">Reference proteome</keyword>
<dbReference type="Proteomes" id="UP001149140">
    <property type="component" value="Unassembled WGS sequence"/>
</dbReference>
<proteinExistence type="predicted"/>
<feature type="transmembrane region" description="Helical" evidence="1">
    <location>
        <begin position="49"/>
        <end position="67"/>
    </location>
</feature>
<dbReference type="AlphaFoldDB" id="A0A9X3MQN3"/>
<keyword evidence="1" id="KW-0812">Transmembrane</keyword>